<dbReference type="RefSeq" id="WP_205489601.1">
    <property type="nucleotide sequence ID" value="NZ_JAFHKI010000034.1"/>
</dbReference>
<dbReference type="AlphaFoldDB" id="A0A9X0YBB2"/>
<keyword evidence="1" id="KW-0472">Membrane</keyword>
<evidence type="ECO:0000256" key="1">
    <source>
        <dbReference type="SAM" id="Phobius"/>
    </source>
</evidence>
<keyword evidence="1" id="KW-0812">Transmembrane</keyword>
<dbReference type="EMBL" id="JAFHKJ010000033">
    <property type="protein sequence ID" value="MBN2976007.1"/>
    <property type="molecule type" value="Genomic_DNA"/>
</dbReference>
<feature type="transmembrane region" description="Helical" evidence="1">
    <location>
        <begin position="218"/>
        <end position="236"/>
    </location>
</feature>
<proteinExistence type="predicted"/>
<organism evidence="2 3">
    <name type="scientific">Pseudomonas lactucae</name>
    <dbReference type="NCBI Taxonomy" id="2813360"/>
    <lineage>
        <taxon>Bacteria</taxon>
        <taxon>Pseudomonadati</taxon>
        <taxon>Pseudomonadota</taxon>
        <taxon>Gammaproteobacteria</taxon>
        <taxon>Pseudomonadales</taxon>
        <taxon>Pseudomonadaceae</taxon>
        <taxon>Pseudomonas</taxon>
    </lineage>
</organism>
<protein>
    <submittedName>
        <fullName evidence="2">ABC transporter permease</fullName>
    </submittedName>
</protein>
<accession>A0A9X0YBB2</accession>
<feature type="transmembrane region" description="Helical" evidence="1">
    <location>
        <begin position="58"/>
        <end position="74"/>
    </location>
</feature>
<feature type="transmembrane region" description="Helical" evidence="1">
    <location>
        <begin position="95"/>
        <end position="120"/>
    </location>
</feature>
<comment type="caution">
    <text evidence="2">The sequence shown here is derived from an EMBL/GenBank/DDBJ whole genome shotgun (WGS) entry which is preliminary data.</text>
</comment>
<dbReference type="Proteomes" id="UP001154860">
    <property type="component" value="Unassembled WGS sequence"/>
</dbReference>
<reference evidence="2 3" key="2">
    <citation type="journal article" date="2023" name="Plant Pathol.">
        <title>Dismantling and reorganizing Pseudomonas marginalis sensu#lato.</title>
        <authorList>
            <person name="Sawada H."/>
            <person name="Fujikawa T."/>
            <person name="Satou M."/>
        </authorList>
    </citation>
    <scope>NUCLEOTIDE SEQUENCE [LARGE SCALE GENOMIC DNA]</scope>
    <source>
        <strain evidence="2 3">MAFF 301381</strain>
    </source>
</reference>
<keyword evidence="1" id="KW-1133">Transmembrane helix</keyword>
<feature type="transmembrane region" description="Helical" evidence="1">
    <location>
        <begin position="161"/>
        <end position="181"/>
    </location>
</feature>
<evidence type="ECO:0000313" key="2">
    <source>
        <dbReference type="EMBL" id="MBN2976007.1"/>
    </source>
</evidence>
<gene>
    <name evidence="2" type="ORF">JWR99_08460</name>
</gene>
<feature type="transmembrane region" description="Helical" evidence="1">
    <location>
        <begin position="132"/>
        <end position="154"/>
    </location>
</feature>
<reference evidence="2 3" key="1">
    <citation type="journal article" date="2021" name="Int. J. Syst. Evol. Microbiol.">
        <title>Pseudomonas lactucae sp. nov., a pathogen causing bacterial rot of lettuce in Japan.</title>
        <authorList>
            <person name="Sawada H."/>
            <person name="Fujikawa T."/>
            <person name="Satou M."/>
        </authorList>
    </citation>
    <scope>NUCLEOTIDE SEQUENCE [LARGE SCALE GENOMIC DNA]</scope>
    <source>
        <strain evidence="2 3">MAFF 301381</strain>
    </source>
</reference>
<sequence length="241" mass="26671">MRLLSTIFKRQLACYAGSPATYVSVAIFLALTVALGLYASRWLEQDIHDLRLFFQLHPWLYLLLMPALATQLWSDESHAGFRDLMKTLPITGAELAIGKFLAAWVVAGWALILTFPLVIFANFVGTADNSVIASQLLASWLLSGSYLSVGCFVCTFTRQRTVVFILTLSLLLIASGLSSVVDALEHQAPIWIVDSLATLNPHSRFSMFDSGKLTLHDTAYFISIILTFLTATTVTLNHKNR</sequence>
<keyword evidence="3" id="KW-1185">Reference proteome</keyword>
<evidence type="ECO:0000313" key="3">
    <source>
        <dbReference type="Proteomes" id="UP001154860"/>
    </source>
</evidence>
<feature type="transmembrane region" description="Helical" evidence="1">
    <location>
        <begin position="12"/>
        <end position="38"/>
    </location>
</feature>
<name>A0A9X0YBB2_9PSED</name>